<dbReference type="eggNOG" id="COG5572">
    <property type="taxonomic scope" value="Bacteria"/>
</dbReference>
<keyword evidence="3" id="KW-1185">Reference proteome</keyword>
<proteinExistence type="predicted"/>
<dbReference type="AlphaFoldDB" id="A0A0A0EHC7"/>
<accession>A0A0A0EHC7</accession>
<reference evidence="2 3" key="1">
    <citation type="journal article" date="2015" name="Antonie Van Leeuwenhoek">
        <title>Pseudooceanicola atlanticus gen. nov. sp. nov., isolated from surface seawater of the Atlantic Ocean and reclassification of Oceanicola batsensis, Oceanicola marinus, Oceanicola nitratireducens, Oceanicola nanhaiensis, Oceanicola antarcticus and Oceanicola flagellatus, as Pseudooceanicola batsensis comb. nov., Pseudooceanicola marinus comb. nov., Pseudooceanicola nitratireducens comb. nov., Pseudooceanicola nanhaiensis comb. nov., Pseudooceanicola antarcticus comb. nov., and Pseudooceanicola flagellatus comb. nov.</title>
        <authorList>
            <person name="Lai Q."/>
            <person name="Li G."/>
            <person name="Liu X."/>
            <person name="Du Y."/>
            <person name="Sun F."/>
            <person name="Shao Z."/>
        </authorList>
    </citation>
    <scope>NUCLEOTIDE SEQUENCE [LARGE SCALE GENOMIC DNA]</scope>
    <source>
        <strain evidence="2 3">22II-s11g</strain>
    </source>
</reference>
<feature type="chain" id="PRO_5001962106" evidence="1">
    <location>
        <begin position="27"/>
        <end position="106"/>
    </location>
</feature>
<dbReference type="STRING" id="1461694.ATO9_05705"/>
<dbReference type="EMBL" id="AQQX01000002">
    <property type="protein sequence ID" value="KGM49518.1"/>
    <property type="molecule type" value="Genomic_DNA"/>
</dbReference>
<gene>
    <name evidence="2" type="ORF">ATO9_05705</name>
</gene>
<dbReference type="InterPro" id="IPR018740">
    <property type="entry name" value="DUF2282_membr"/>
</dbReference>
<evidence type="ECO:0000313" key="2">
    <source>
        <dbReference type="EMBL" id="KGM49518.1"/>
    </source>
</evidence>
<dbReference type="Proteomes" id="UP000030004">
    <property type="component" value="Unassembled WGS sequence"/>
</dbReference>
<feature type="signal peptide" evidence="1">
    <location>
        <begin position="1"/>
        <end position="26"/>
    </location>
</feature>
<organism evidence="2 3">
    <name type="scientific">Pseudooceanicola atlanticus</name>
    <dbReference type="NCBI Taxonomy" id="1461694"/>
    <lineage>
        <taxon>Bacteria</taxon>
        <taxon>Pseudomonadati</taxon>
        <taxon>Pseudomonadota</taxon>
        <taxon>Alphaproteobacteria</taxon>
        <taxon>Rhodobacterales</taxon>
        <taxon>Paracoccaceae</taxon>
        <taxon>Pseudooceanicola</taxon>
    </lineage>
</organism>
<dbReference type="OrthoDB" id="9808309at2"/>
<evidence type="ECO:0000313" key="3">
    <source>
        <dbReference type="Proteomes" id="UP000030004"/>
    </source>
</evidence>
<dbReference type="Pfam" id="PF10048">
    <property type="entry name" value="DUF2282"/>
    <property type="match status" value="1"/>
</dbReference>
<comment type="caution">
    <text evidence="2">The sequence shown here is derived from an EMBL/GenBank/DDBJ whole genome shotgun (WGS) entry which is preliminary data.</text>
</comment>
<name>A0A0A0EHC7_9RHOB</name>
<protein>
    <submittedName>
        <fullName evidence="2">Signal peptide protein</fullName>
    </submittedName>
</protein>
<sequence length="106" mass="10602">MTNKALILTALAAAVSTVGVASTAAAADNVKCYGISMAGKNDCAAGPGTTCAGTSKVDYQGNAWTLAEEGTCESAMPVLADGTEVMLPEGKMGSLEALERDLPMDG</sequence>
<evidence type="ECO:0000256" key="1">
    <source>
        <dbReference type="SAM" id="SignalP"/>
    </source>
</evidence>
<dbReference type="RefSeq" id="WP_043746514.1">
    <property type="nucleotide sequence ID" value="NZ_AQQX01000002.1"/>
</dbReference>
<keyword evidence="1" id="KW-0732">Signal</keyword>